<evidence type="ECO:0000313" key="2">
    <source>
        <dbReference type="Proteomes" id="UP000014065"/>
    </source>
</evidence>
<dbReference type="EMBL" id="AHJG01000270">
    <property type="protein sequence ID" value="EPA04705.1"/>
    <property type="molecule type" value="Genomic_DNA"/>
</dbReference>
<gene>
    <name evidence="1" type="ORF">BG20_I2587</name>
</gene>
<reference evidence="1 2" key="1">
    <citation type="journal article" date="2012" name="J. Bacteriol.">
        <title>Genome Sequence of "Candidatus Nitrosoarchaeum limnia" BG20, a Low-Salinity Ammonia-Oxidizing Archaeon from the San Francisco Bay Estuary.</title>
        <authorList>
            <person name="Mosier A.C."/>
            <person name="Allen E.E."/>
            <person name="Kim M."/>
            <person name="Ferriera S."/>
            <person name="Francis C.A."/>
        </authorList>
    </citation>
    <scope>NUCLEOTIDE SEQUENCE [LARGE SCALE GENOMIC DNA]</scope>
    <source>
        <strain evidence="1 2">BG20</strain>
    </source>
</reference>
<organism evidence="1 2">
    <name type="scientific">Candidatus Nitrosarchaeum limnium BG20</name>
    <dbReference type="NCBI Taxonomy" id="859192"/>
    <lineage>
        <taxon>Archaea</taxon>
        <taxon>Nitrososphaerota</taxon>
        <taxon>Nitrososphaeria</taxon>
        <taxon>Nitrosopumilales</taxon>
        <taxon>Nitrosopumilaceae</taxon>
        <taxon>Nitrosarchaeum</taxon>
    </lineage>
</organism>
<accession>S2E022</accession>
<name>S2E022_9ARCH</name>
<sequence length="42" mass="4523">MVLFAIVIVCACSFAHPATIALAAPPAPSNKIFYFLYLGFFS</sequence>
<comment type="caution">
    <text evidence="1">The sequence shown here is derived from an EMBL/GenBank/DDBJ whole genome shotgun (WGS) entry which is preliminary data.</text>
</comment>
<dbReference type="AlphaFoldDB" id="S2E022"/>
<dbReference type="Proteomes" id="UP000014065">
    <property type="component" value="Unassembled WGS sequence"/>
</dbReference>
<protein>
    <submittedName>
        <fullName evidence="1">Uncharacterized protein</fullName>
    </submittedName>
</protein>
<keyword evidence="2" id="KW-1185">Reference proteome</keyword>
<proteinExistence type="predicted"/>
<evidence type="ECO:0000313" key="1">
    <source>
        <dbReference type="EMBL" id="EPA04705.1"/>
    </source>
</evidence>